<evidence type="ECO:0000313" key="1">
    <source>
        <dbReference type="EMBL" id="GGH19570.1"/>
    </source>
</evidence>
<comment type="caution">
    <text evidence="1">The sequence shown here is derived from an EMBL/GenBank/DDBJ whole genome shotgun (WGS) entry which is preliminary data.</text>
</comment>
<organism evidence="1 2">
    <name type="scientific">Paenibacillus segetis</name>
    <dbReference type="NCBI Taxonomy" id="1325360"/>
    <lineage>
        <taxon>Bacteria</taxon>
        <taxon>Bacillati</taxon>
        <taxon>Bacillota</taxon>
        <taxon>Bacilli</taxon>
        <taxon>Bacillales</taxon>
        <taxon>Paenibacillaceae</taxon>
        <taxon>Paenibacillus</taxon>
    </lineage>
</organism>
<dbReference type="RefSeq" id="WP_188537546.1">
    <property type="nucleotide sequence ID" value="NZ_BMFT01000001.1"/>
</dbReference>
<name>A0ABQ1YBR0_9BACL</name>
<dbReference type="EMBL" id="BMFT01000001">
    <property type="protein sequence ID" value="GGH19570.1"/>
    <property type="molecule type" value="Genomic_DNA"/>
</dbReference>
<gene>
    <name evidence="1" type="ORF">GCM10008013_16350</name>
</gene>
<accession>A0ABQ1YBR0</accession>
<evidence type="ECO:0000313" key="2">
    <source>
        <dbReference type="Proteomes" id="UP000659344"/>
    </source>
</evidence>
<keyword evidence="2" id="KW-1185">Reference proteome</keyword>
<dbReference type="Proteomes" id="UP000659344">
    <property type="component" value="Unassembled WGS sequence"/>
</dbReference>
<reference evidence="2" key="1">
    <citation type="journal article" date="2019" name="Int. J. Syst. Evol. Microbiol.">
        <title>The Global Catalogue of Microorganisms (GCM) 10K type strain sequencing project: providing services to taxonomists for standard genome sequencing and annotation.</title>
        <authorList>
            <consortium name="The Broad Institute Genomics Platform"/>
            <consortium name="The Broad Institute Genome Sequencing Center for Infectious Disease"/>
            <person name="Wu L."/>
            <person name="Ma J."/>
        </authorList>
    </citation>
    <scope>NUCLEOTIDE SEQUENCE [LARGE SCALE GENOMIC DNA]</scope>
    <source>
        <strain evidence="2">CGMCC 1.12769</strain>
    </source>
</reference>
<proteinExistence type="predicted"/>
<protein>
    <submittedName>
        <fullName evidence="1">Uncharacterized protein</fullName>
    </submittedName>
</protein>
<sequence>MALGILANQLEQLKPDTFEPIFIEAYQDEPYFLGAYEQFLVIKHHNMHNKK</sequence>